<protein>
    <submittedName>
        <fullName evidence="2">Uncharacterized protein</fullName>
    </submittedName>
</protein>
<dbReference type="Proteomes" id="UP000015105">
    <property type="component" value="Chromosome 5D"/>
</dbReference>
<organism evidence="2 3">
    <name type="scientific">Aegilops tauschii subsp. strangulata</name>
    <name type="common">Goatgrass</name>
    <dbReference type="NCBI Taxonomy" id="200361"/>
    <lineage>
        <taxon>Eukaryota</taxon>
        <taxon>Viridiplantae</taxon>
        <taxon>Streptophyta</taxon>
        <taxon>Embryophyta</taxon>
        <taxon>Tracheophyta</taxon>
        <taxon>Spermatophyta</taxon>
        <taxon>Magnoliopsida</taxon>
        <taxon>Liliopsida</taxon>
        <taxon>Poales</taxon>
        <taxon>Poaceae</taxon>
        <taxon>BOP clade</taxon>
        <taxon>Pooideae</taxon>
        <taxon>Triticodae</taxon>
        <taxon>Triticeae</taxon>
        <taxon>Triticinae</taxon>
        <taxon>Aegilops</taxon>
    </lineage>
</organism>
<name>A0A453MA68_AEGTS</name>
<evidence type="ECO:0000313" key="2">
    <source>
        <dbReference type="EnsemblPlants" id="AET5Gv21114200.4"/>
    </source>
</evidence>
<keyword evidence="1" id="KW-0175">Coiled coil</keyword>
<dbReference type="PANTHER" id="PTHR46681">
    <property type="entry name" value="KINETOCHORE PROTEIN NDC80 HOMOLOG"/>
    <property type="match status" value="1"/>
</dbReference>
<sequence>CSQMTGQLDSLDREIQTHVSRCAADARKLKDELEKKEHHMSTVEKEAEEFLKNSEEGLQAALRETDEETQMCARELLKLIDSIAEYKEFVEQSTAEMKKDLYECVDDIASLSVKIV</sequence>
<dbReference type="AlphaFoldDB" id="A0A453MA68"/>
<dbReference type="EnsemblPlants" id="AET5Gv21114200.4">
    <property type="protein sequence ID" value="AET5Gv21114200.4"/>
    <property type="gene ID" value="AET5Gv21114200"/>
</dbReference>
<proteinExistence type="predicted"/>
<reference evidence="2" key="4">
    <citation type="submission" date="2019-03" db="UniProtKB">
        <authorList>
            <consortium name="EnsemblPlants"/>
        </authorList>
    </citation>
    <scope>IDENTIFICATION</scope>
</reference>
<evidence type="ECO:0000313" key="3">
    <source>
        <dbReference type="Proteomes" id="UP000015105"/>
    </source>
</evidence>
<reference evidence="2" key="5">
    <citation type="journal article" date="2021" name="G3 (Bethesda)">
        <title>Aegilops tauschii genome assembly Aet v5.0 features greater sequence contiguity and improved annotation.</title>
        <authorList>
            <person name="Wang L."/>
            <person name="Zhu T."/>
            <person name="Rodriguez J.C."/>
            <person name="Deal K.R."/>
            <person name="Dubcovsky J."/>
            <person name="McGuire P.E."/>
            <person name="Lux T."/>
            <person name="Spannagl M."/>
            <person name="Mayer K.F.X."/>
            <person name="Baldrich P."/>
            <person name="Meyers B.C."/>
            <person name="Huo N."/>
            <person name="Gu Y.Q."/>
            <person name="Zhou H."/>
            <person name="Devos K.M."/>
            <person name="Bennetzen J.L."/>
            <person name="Unver T."/>
            <person name="Budak H."/>
            <person name="Gulick P.J."/>
            <person name="Galiba G."/>
            <person name="Kalapos B."/>
            <person name="Nelson D.R."/>
            <person name="Li P."/>
            <person name="You F.M."/>
            <person name="Luo M.C."/>
            <person name="Dvorak J."/>
        </authorList>
    </citation>
    <scope>NUCLEOTIDE SEQUENCE [LARGE SCALE GENOMIC DNA]</scope>
    <source>
        <strain evidence="2">cv. AL8/78</strain>
    </source>
</reference>
<accession>A0A453MA68</accession>
<evidence type="ECO:0000256" key="1">
    <source>
        <dbReference type="SAM" id="Coils"/>
    </source>
</evidence>
<feature type="coiled-coil region" evidence="1">
    <location>
        <begin position="26"/>
        <end position="53"/>
    </location>
</feature>
<reference evidence="2" key="3">
    <citation type="journal article" date="2017" name="Nature">
        <title>Genome sequence of the progenitor of the wheat D genome Aegilops tauschii.</title>
        <authorList>
            <person name="Luo M.C."/>
            <person name="Gu Y.Q."/>
            <person name="Puiu D."/>
            <person name="Wang H."/>
            <person name="Twardziok S.O."/>
            <person name="Deal K.R."/>
            <person name="Huo N."/>
            <person name="Zhu T."/>
            <person name="Wang L."/>
            <person name="Wang Y."/>
            <person name="McGuire P.E."/>
            <person name="Liu S."/>
            <person name="Long H."/>
            <person name="Ramasamy R.K."/>
            <person name="Rodriguez J.C."/>
            <person name="Van S.L."/>
            <person name="Yuan L."/>
            <person name="Wang Z."/>
            <person name="Xia Z."/>
            <person name="Xiao L."/>
            <person name="Anderson O.D."/>
            <person name="Ouyang S."/>
            <person name="Liang Y."/>
            <person name="Zimin A.V."/>
            <person name="Pertea G."/>
            <person name="Qi P."/>
            <person name="Bennetzen J.L."/>
            <person name="Dai X."/>
            <person name="Dawson M.W."/>
            <person name="Muller H.G."/>
            <person name="Kugler K."/>
            <person name="Rivarola-Duarte L."/>
            <person name="Spannagl M."/>
            <person name="Mayer K.F.X."/>
            <person name="Lu F.H."/>
            <person name="Bevan M.W."/>
            <person name="Leroy P."/>
            <person name="Li P."/>
            <person name="You F.M."/>
            <person name="Sun Q."/>
            <person name="Liu Z."/>
            <person name="Lyons E."/>
            <person name="Wicker T."/>
            <person name="Salzberg S.L."/>
            <person name="Devos K.M."/>
            <person name="Dvorak J."/>
        </authorList>
    </citation>
    <scope>NUCLEOTIDE SEQUENCE [LARGE SCALE GENOMIC DNA]</scope>
    <source>
        <strain evidence="2">cv. AL8/78</strain>
    </source>
</reference>
<dbReference type="InterPro" id="IPR055307">
    <property type="entry name" value="NDC80_plants"/>
</dbReference>
<dbReference type="PANTHER" id="PTHR46681:SF1">
    <property type="entry name" value="KINETOCHORE PROTEIN NDC80 HOMOLOG"/>
    <property type="match status" value="1"/>
</dbReference>
<reference evidence="3" key="2">
    <citation type="journal article" date="2017" name="Nat. Plants">
        <title>The Aegilops tauschii genome reveals multiple impacts of transposons.</title>
        <authorList>
            <person name="Zhao G."/>
            <person name="Zou C."/>
            <person name="Li K."/>
            <person name="Wang K."/>
            <person name="Li T."/>
            <person name="Gao L."/>
            <person name="Zhang X."/>
            <person name="Wang H."/>
            <person name="Yang Z."/>
            <person name="Liu X."/>
            <person name="Jiang W."/>
            <person name="Mao L."/>
            <person name="Kong X."/>
            <person name="Jiao Y."/>
            <person name="Jia J."/>
        </authorList>
    </citation>
    <scope>NUCLEOTIDE SEQUENCE [LARGE SCALE GENOMIC DNA]</scope>
    <source>
        <strain evidence="3">cv. AL8/78</strain>
    </source>
</reference>
<keyword evidence="3" id="KW-1185">Reference proteome</keyword>
<dbReference type="Gramene" id="AET5Gv21114200.4">
    <property type="protein sequence ID" value="AET5Gv21114200.4"/>
    <property type="gene ID" value="AET5Gv21114200"/>
</dbReference>
<reference evidence="3" key="1">
    <citation type="journal article" date="2014" name="Science">
        <title>Ancient hybridizations among the ancestral genomes of bread wheat.</title>
        <authorList>
            <consortium name="International Wheat Genome Sequencing Consortium,"/>
            <person name="Marcussen T."/>
            <person name="Sandve S.R."/>
            <person name="Heier L."/>
            <person name="Spannagl M."/>
            <person name="Pfeifer M."/>
            <person name="Jakobsen K.S."/>
            <person name="Wulff B.B."/>
            <person name="Steuernagel B."/>
            <person name="Mayer K.F."/>
            <person name="Olsen O.A."/>
        </authorList>
    </citation>
    <scope>NUCLEOTIDE SEQUENCE [LARGE SCALE GENOMIC DNA]</scope>
    <source>
        <strain evidence="3">cv. AL8/78</strain>
    </source>
</reference>